<dbReference type="GO" id="GO:0046872">
    <property type="term" value="F:metal ion binding"/>
    <property type="evidence" value="ECO:0007669"/>
    <property type="project" value="UniProtKB-KW"/>
</dbReference>
<evidence type="ECO:0000256" key="9">
    <source>
        <dbReference type="ARBA" id="ARBA00022968"/>
    </source>
</evidence>
<comment type="cofactor">
    <cofactor evidence="1 17 19">
        <name>Mn(2+)</name>
        <dbReference type="ChEBI" id="CHEBI:29035"/>
    </cofactor>
</comment>
<comment type="subcellular location">
    <subcellularLocation>
        <location evidence="2 19">Golgi apparatus membrane</location>
        <topology evidence="2 19">Single-pass type II membrane protein</topology>
    </subcellularLocation>
</comment>
<evidence type="ECO:0000256" key="13">
    <source>
        <dbReference type="ARBA" id="ARBA00023180"/>
    </source>
</evidence>
<keyword evidence="6 19" id="KW-0808">Transferase</keyword>
<gene>
    <name evidence="20" type="ORF">O3P69_017324</name>
</gene>
<dbReference type="InterPro" id="IPR005027">
    <property type="entry name" value="Glyco_trans_43"/>
</dbReference>
<evidence type="ECO:0000256" key="15">
    <source>
        <dbReference type="ARBA" id="ARBA00047979"/>
    </source>
</evidence>
<organism evidence="20 21">
    <name type="scientific">Scylla paramamosain</name>
    <name type="common">Mud crab</name>
    <dbReference type="NCBI Taxonomy" id="85552"/>
    <lineage>
        <taxon>Eukaryota</taxon>
        <taxon>Metazoa</taxon>
        <taxon>Ecdysozoa</taxon>
        <taxon>Arthropoda</taxon>
        <taxon>Crustacea</taxon>
        <taxon>Multicrustacea</taxon>
        <taxon>Malacostraca</taxon>
        <taxon>Eumalacostraca</taxon>
        <taxon>Eucarida</taxon>
        <taxon>Decapoda</taxon>
        <taxon>Pleocyemata</taxon>
        <taxon>Brachyura</taxon>
        <taxon>Eubrachyura</taxon>
        <taxon>Portunoidea</taxon>
        <taxon>Portunidae</taxon>
        <taxon>Portuninae</taxon>
        <taxon>Scylla</taxon>
    </lineage>
</organism>
<dbReference type="GO" id="GO:0050650">
    <property type="term" value="P:chondroitin sulfate proteoglycan biosynthetic process"/>
    <property type="evidence" value="ECO:0007669"/>
    <property type="project" value="TreeGrafter"/>
</dbReference>
<name>A0AAW0TWP6_SCYPA</name>
<keyword evidence="13 18" id="KW-0325">Glycoprotein</keyword>
<keyword evidence="7 19" id="KW-0812">Transmembrane</keyword>
<keyword evidence="12 19" id="KW-0472">Membrane</keyword>
<dbReference type="PANTHER" id="PTHR10896:SF50">
    <property type="entry name" value="GALACTOSYLGALACTOSYLXYLOSYLPROTEIN 3-BETA-GLUCURONOSYLTRANSFERASE P"/>
    <property type="match status" value="1"/>
</dbReference>
<dbReference type="EC" id="2.4.1.135" evidence="5 19"/>
<evidence type="ECO:0000256" key="17">
    <source>
        <dbReference type="PIRSR" id="PIRSR605027-3"/>
    </source>
</evidence>
<dbReference type="Pfam" id="PF03360">
    <property type="entry name" value="Glyco_transf_43"/>
    <property type="match status" value="1"/>
</dbReference>
<protein>
    <recommendedName>
        <fullName evidence="5 19">Galactosylgalactosylxylosylprotein 3-beta-glucuronosyltransferase</fullName>
        <ecNumber evidence="5 19">2.4.1.135</ecNumber>
    </recommendedName>
</protein>
<evidence type="ECO:0000256" key="12">
    <source>
        <dbReference type="ARBA" id="ARBA00023136"/>
    </source>
</evidence>
<evidence type="ECO:0000256" key="1">
    <source>
        <dbReference type="ARBA" id="ARBA00001936"/>
    </source>
</evidence>
<sequence>MRPSQPLGLLTVMKKVQVLAVLLGVVVLVVYFMLLFSGPVTTTTSTAFPVVVTSWLGEYGVEGMQSDLPILYVITPTYRRPEQIPELTRLGQTLMHVPKLHWLVADDATSVNQQVVDYLKSIGIPFTYFLTPMPQKYSRRWFGYLPKGVANRNGAMMWLRLHATEGVMYMADDDNTYDLRIFQEIRHTKKVSMFPVGLVTHTGLSTPVLRDGRWVGWFDGWISDRVFPVDMAGFAVSIPFFLSVPEAEMPYIAGYEETGFLNNLHVTIDDIEFLADNCTKIYVWHTHTQKSKASSREILDKKYDGTNLRQLQEVMVVN</sequence>
<dbReference type="AlphaFoldDB" id="A0AAW0TWP6"/>
<evidence type="ECO:0000256" key="4">
    <source>
        <dbReference type="ARBA" id="ARBA00007706"/>
    </source>
</evidence>
<dbReference type="Gene3D" id="3.90.550.10">
    <property type="entry name" value="Spore Coat Polysaccharide Biosynthesis Protein SpsA, Chain A"/>
    <property type="match status" value="1"/>
</dbReference>
<dbReference type="Proteomes" id="UP001487740">
    <property type="component" value="Unassembled WGS sequence"/>
</dbReference>
<evidence type="ECO:0000313" key="21">
    <source>
        <dbReference type="Proteomes" id="UP001487740"/>
    </source>
</evidence>
<feature type="active site" description="Proton donor/acceptor" evidence="16">
    <location>
        <position position="257"/>
    </location>
</feature>
<dbReference type="FunFam" id="3.90.550.10:FF:000044">
    <property type="entry name" value="Galactosylgalactosylxylosylprotein 3-beta-glucuronosyltransferase"/>
    <property type="match status" value="1"/>
</dbReference>
<keyword evidence="21" id="KW-1185">Reference proteome</keyword>
<keyword evidence="14 17" id="KW-0464">Manganese</keyword>
<comment type="similarity">
    <text evidence="4 19">Belongs to the glycosyltransferase 43 family.</text>
</comment>
<keyword evidence="8 17" id="KW-0479">Metal-binding</keyword>
<evidence type="ECO:0000256" key="2">
    <source>
        <dbReference type="ARBA" id="ARBA00004323"/>
    </source>
</evidence>
<comment type="caution">
    <text evidence="20">The sequence shown here is derived from an EMBL/GenBank/DDBJ whole genome shotgun (WGS) entry which is preliminary data.</text>
</comment>
<keyword evidence="11 19" id="KW-0333">Golgi apparatus</keyword>
<dbReference type="GO" id="GO:0015018">
    <property type="term" value="F:galactosylgalactosylxylosylprotein 3-beta-glucuronosyltransferase activity"/>
    <property type="evidence" value="ECO:0007669"/>
    <property type="project" value="UniProtKB-UniRule"/>
</dbReference>
<evidence type="ECO:0000256" key="14">
    <source>
        <dbReference type="ARBA" id="ARBA00023211"/>
    </source>
</evidence>
<dbReference type="InterPro" id="IPR029044">
    <property type="entry name" value="Nucleotide-diphossugar_trans"/>
</dbReference>
<dbReference type="GO" id="GO:0005975">
    <property type="term" value="P:carbohydrate metabolic process"/>
    <property type="evidence" value="ECO:0007669"/>
    <property type="project" value="TreeGrafter"/>
</dbReference>
<evidence type="ECO:0000256" key="7">
    <source>
        <dbReference type="ARBA" id="ARBA00022692"/>
    </source>
</evidence>
<keyword evidence="10 19" id="KW-1133">Transmembrane helix</keyword>
<feature type="transmembrane region" description="Helical" evidence="19">
    <location>
        <begin position="16"/>
        <end position="36"/>
    </location>
</feature>
<reference evidence="20 21" key="1">
    <citation type="submission" date="2023-03" db="EMBL/GenBank/DDBJ databases">
        <title>High-quality genome of Scylla paramamosain provides insights in environmental adaptation.</title>
        <authorList>
            <person name="Zhang L."/>
        </authorList>
    </citation>
    <scope>NUCLEOTIDE SEQUENCE [LARGE SCALE GENOMIC DNA]</scope>
    <source>
        <strain evidence="20">LZ_2023a</strain>
        <tissue evidence="20">Muscle</tissue>
    </source>
</reference>
<keyword evidence="9 19" id="KW-0735">Signal-anchor</keyword>
<dbReference type="CDD" id="cd00218">
    <property type="entry name" value="GlcAT-I"/>
    <property type="match status" value="1"/>
</dbReference>
<dbReference type="PANTHER" id="PTHR10896">
    <property type="entry name" value="GALACTOSYLGALACTOSYLXYLOSYLPROTEIN 3-BETA-GLUCURONOSYLTRANSFERASE BETA-1,3-GLUCURONYLTRANSFERASE"/>
    <property type="match status" value="1"/>
</dbReference>
<comment type="catalytic activity">
    <reaction evidence="15 19">
        <text>3-O-(beta-D-galactosyl-(1-&gt;3)-beta-D-galactosyl-(1-&gt;4)-beta-D-xylosyl)-L-seryl-[protein] + UDP-alpha-D-glucuronate = 3-O-(beta-D-GlcA-(1-&gt;3)-beta-D-Gal-(1-&gt;3)-beta-D-Gal-(1-&gt;4)-beta-D-Xyl)-L-seryl-[protein] + UDP + H(+)</text>
        <dbReference type="Rhea" id="RHEA:24168"/>
        <dbReference type="Rhea" id="RHEA-COMP:12571"/>
        <dbReference type="Rhea" id="RHEA-COMP:12573"/>
        <dbReference type="ChEBI" id="CHEBI:15378"/>
        <dbReference type="ChEBI" id="CHEBI:58052"/>
        <dbReference type="ChEBI" id="CHEBI:58223"/>
        <dbReference type="ChEBI" id="CHEBI:132090"/>
        <dbReference type="ChEBI" id="CHEBI:132093"/>
        <dbReference type="EC" id="2.4.1.135"/>
    </reaction>
</comment>
<evidence type="ECO:0000256" key="18">
    <source>
        <dbReference type="PIRSR" id="PIRSR605027-6"/>
    </source>
</evidence>
<evidence type="ECO:0000256" key="19">
    <source>
        <dbReference type="RuleBase" id="RU363127"/>
    </source>
</evidence>
<feature type="binding site" evidence="17">
    <location>
        <position position="174"/>
    </location>
    <ligand>
        <name>Mn(2+)</name>
        <dbReference type="ChEBI" id="CHEBI:29035"/>
    </ligand>
</feature>
<dbReference type="SUPFAM" id="SSF53448">
    <property type="entry name" value="Nucleotide-diphospho-sugar transferases"/>
    <property type="match status" value="1"/>
</dbReference>
<evidence type="ECO:0000256" key="16">
    <source>
        <dbReference type="PIRSR" id="PIRSR605027-1"/>
    </source>
</evidence>
<dbReference type="EMBL" id="JARAKH010000024">
    <property type="protein sequence ID" value="KAK8391719.1"/>
    <property type="molecule type" value="Genomic_DNA"/>
</dbReference>
<evidence type="ECO:0000313" key="20">
    <source>
        <dbReference type="EMBL" id="KAK8391719.1"/>
    </source>
</evidence>
<comment type="pathway">
    <text evidence="3 19">Protein modification; protein glycosylation.</text>
</comment>
<feature type="glycosylation site" description="N-linked (GlcNAc...) asparagine" evidence="18">
    <location>
        <position position="277"/>
    </location>
</feature>
<evidence type="ECO:0000256" key="8">
    <source>
        <dbReference type="ARBA" id="ARBA00022723"/>
    </source>
</evidence>
<dbReference type="GO" id="GO:0000139">
    <property type="term" value="C:Golgi membrane"/>
    <property type="evidence" value="ECO:0007669"/>
    <property type="project" value="UniProtKB-SubCell"/>
</dbReference>
<evidence type="ECO:0000256" key="10">
    <source>
        <dbReference type="ARBA" id="ARBA00022989"/>
    </source>
</evidence>
<proteinExistence type="inferred from homology"/>
<accession>A0AAW0TWP6</accession>
<evidence type="ECO:0000256" key="5">
    <source>
        <dbReference type="ARBA" id="ARBA00012641"/>
    </source>
</evidence>
<evidence type="ECO:0000256" key="6">
    <source>
        <dbReference type="ARBA" id="ARBA00022679"/>
    </source>
</evidence>
<evidence type="ECO:0000256" key="11">
    <source>
        <dbReference type="ARBA" id="ARBA00023034"/>
    </source>
</evidence>
<evidence type="ECO:0000256" key="3">
    <source>
        <dbReference type="ARBA" id="ARBA00004922"/>
    </source>
</evidence>